<feature type="transmembrane region" description="Helical" evidence="1">
    <location>
        <begin position="7"/>
        <end position="26"/>
    </location>
</feature>
<evidence type="ECO:0008006" key="4">
    <source>
        <dbReference type="Google" id="ProtNLM"/>
    </source>
</evidence>
<feature type="transmembrane region" description="Helical" evidence="1">
    <location>
        <begin position="325"/>
        <end position="345"/>
    </location>
</feature>
<feature type="transmembrane region" description="Helical" evidence="1">
    <location>
        <begin position="352"/>
        <end position="374"/>
    </location>
</feature>
<dbReference type="AlphaFoldDB" id="R7ZQZ3"/>
<feature type="transmembrane region" description="Helical" evidence="1">
    <location>
        <begin position="234"/>
        <end position="255"/>
    </location>
</feature>
<sequence>MSKLPLFFNALSFSFLVVIGVMGYLIPRENAFWLLTAFAISFGLFWILFRLASSGSYPLWYFFAIAFLARLVLLFAWPSLSEDFARFLWDGFLVLKGVSPYKYTPSEVMAHGTLGADKFLVDLFPRLNSPDYFSVYPPLNQVVFSLAVFTGTYDLFYSLVSLRILLLVAEIATLLLIWKLLLVNGLPPVNSLLYALNPLVIIEVSGNLHFEGMMLLCILGVLACVNKNAFLGGAWFAAAVSVKLTPLILLPNFLIRNYYRHEQVFAFTVAFVVILFVCNLAVFPYLENFLASVHLYYGKFEFNASLYYIVRNVSMIWMDYNPIQYIAPFLSMIAAAVILFFSFRFHNRLDIFYLSVFIYIVYLTFQAVVHPWYILVPLGLSVFTKIRAMQVWSFMISLSYLNYRSTPVSESSWILILQYLIVFTFLARDWQNLNRAQTIQ</sequence>
<gene>
    <name evidence="2" type="ORF">ADIS_2952</name>
</gene>
<reference evidence="2 3" key="1">
    <citation type="submission" date="2013-02" db="EMBL/GenBank/DDBJ databases">
        <title>A novel strain isolated from Lonar lake, Maharashtra, India.</title>
        <authorList>
            <person name="Singh A."/>
        </authorList>
    </citation>
    <scope>NUCLEOTIDE SEQUENCE [LARGE SCALE GENOMIC DNA]</scope>
    <source>
        <strain evidence="2 3">AK24</strain>
    </source>
</reference>
<dbReference type="Pfam" id="PF26314">
    <property type="entry name" value="MptA_B_family"/>
    <property type="match status" value="1"/>
</dbReference>
<dbReference type="PATRIC" id="fig|1288963.3.peg.2943"/>
<keyword evidence="1" id="KW-0472">Membrane</keyword>
<organism evidence="2 3">
    <name type="scientific">Lunatimonas lonarensis</name>
    <dbReference type="NCBI Taxonomy" id="1232681"/>
    <lineage>
        <taxon>Bacteria</taxon>
        <taxon>Pseudomonadati</taxon>
        <taxon>Bacteroidota</taxon>
        <taxon>Cytophagia</taxon>
        <taxon>Cytophagales</taxon>
        <taxon>Cyclobacteriaceae</taxon>
    </lineage>
</organism>
<feature type="transmembrane region" description="Helical" evidence="1">
    <location>
        <begin position="32"/>
        <end position="52"/>
    </location>
</feature>
<feature type="transmembrane region" description="Helical" evidence="1">
    <location>
        <begin position="155"/>
        <end position="178"/>
    </location>
</feature>
<evidence type="ECO:0000313" key="2">
    <source>
        <dbReference type="EMBL" id="EON76502.1"/>
    </source>
</evidence>
<dbReference type="GO" id="GO:0016758">
    <property type="term" value="F:hexosyltransferase activity"/>
    <property type="evidence" value="ECO:0007669"/>
    <property type="project" value="InterPro"/>
</dbReference>
<dbReference type="EMBL" id="AQHR01000085">
    <property type="protein sequence ID" value="EON76502.1"/>
    <property type="molecule type" value="Genomic_DNA"/>
</dbReference>
<evidence type="ECO:0000313" key="3">
    <source>
        <dbReference type="Proteomes" id="UP000013909"/>
    </source>
</evidence>
<evidence type="ECO:0000256" key="1">
    <source>
        <dbReference type="SAM" id="Phobius"/>
    </source>
</evidence>
<accession>R7ZQZ3</accession>
<dbReference type="Proteomes" id="UP000013909">
    <property type="component" value="Unassembled WGS sequence"/>
</dbReference>
<dbReference type="STRING" id="1232681.ADIS_2952"/>
<name>R7ZQZ3_9BACT</name>
<feature type="transmembrane region" description="Helical" evidence="1">
    <location>
        <begin position="264"/>
        <end position="286"/>
    </location>
</feature>
<keyword evidence="1" id="KW-0812">Transmembrane</keyword>
<keyword evidence="1" id="KW-1133">Transmembrane helix</keyword>
<proteinExistence type="predicted"/>
<feature type="transmembrane region" description="Helical" evidence="1">
    <location>
        <begin position="59"/>
        <end position="80"/>
    </location>
</feature>
<comment type="caution">
    <text evidence="2">The sequence shown here is derived from an EMBL/GenBank/DDBJ whole genome shotgun (WGS) entry which is preliminary data.</text>
</comment>
<dbReference type="GO" id="GO:0005886">
    <property type="term" value="C:plasma membrane"/>
    <property type="evidence" value="ECO:0007669"/>
    <property type="project" value="UniProtKB-SubCell"/>
</dbReference>
<keyword evidence="3" id="KW-1185">Reference proteome</keyword>
<feature type="transmembrane region" description="Helical" evidence="1">
    <location>
        <begin position="411"/>
        <end position="427"/>
    </location>
</feature>
<protein>
    <recommendedName>
        <fullName evidence="4">Mannosyltransferase</fullName>
    </recommendedName>
</protein>